<evidence type="ECO:0008006" key="4">
    <source>
        <dbReference type="Google" id="ProtNLM"/>
    </source>
</evidence>
<proteinExistence type="predicted"/>
<comment type="caution">
    <text evidence="2">The sequence shown here is derived from an EMBL/GenBank/DDBJ whole genome shotgun (WGS) entry which is preliminary data.</text>
</comment>
<evidence type="ECO:0000313" key="3">
    <source>
        <dbReference type="Proteomes" id="UP001311730"/>
    </source>
</evidence>
<feature type="signal peptide" evidence="1">
    <location>
        <begin position="1"/>
        <end position="18"/>
    </location>
</feature>
<evidence type="ECO:0000313" key="2">
    <source>
        <dbReference type="EMBL" id="MEB3076173.1"/>
    </source>
</evidence>
<dbReference type="RefSeq" id="WP_323984218.1">
    <property type="nucleotide sequence ID" value="NZ_JAYKBW010000016.1"/>
</dbReference>
<protein>
    <recommendedName>
        <fullName evidence="4">DKNYY family protein</fullName>
    </recommendedName>
</protein>
<gene>
    <name evidence="2" type="ORF">VJJ08_12840</name>
</gene>
<keyword evidence="1" id="KW-0732">Signal</keyword>
<dbReference type="EMBL" id="JAYKBW010000016">
    <property type="protein sequence ID" value="MEB3076173.1"/>
    <property type="molecule type" value="Genomic_DNA"/>
</dbReference>
<sequence>MKPLFLFFVFHFSLFAFSQYTLPSEGISLIGYSEDFDHLSFYKQHTEGKYEEMYLNFKKLPLCETEEKRNVYCGHNTIETVAWDYREPKKSYTLEELSQKRNLISITELRPTNYHNLQGKHYLIEKKATEKLYFQFVNPYVVRLYTLGKATDSFSPIPFYGVSWRDEKNTDWYPIRGERNEYFSPVVLDFGAGRCIYLLLSHSQGDCAFVPTTVGDQLLYKQSYSPLEVPDTPYQMDEPHYKVDPQAFFWICKGEKQSLVDLLGQNVLGKSYDQILCTGHFITTIDQRKEQVYNSNFVPLDLGQVKKVYYHDYYLEVLNEKGAFYYDQDGRVRKEKPFLVSYGWCGTMGKEARKRQQKIEKYREREKQKEEKRFKRKTARYRLVTPITEHFYEVIYKGKKYYFDRGQMIRYE</sequence>
<organism evidence="2 3">
    <name type="scientific">Capnocytophaga gingivalis</name>
    <dbReference type="NCBI Taxonomy" id="1017"/>
    <lineage>
        <taxon>Bacteria</taxon>
        <taxon>Pseudomonadati</taxon>
        <taxon>Bacteroidota</taxon>
        <taxon>Flavobacteriia</taxon>
        <taxon>Flavobacteriales</taxon>
        <taxon>Flavobacteriaceae</taxon>
        <taxon>Capnocytophaga</taxon>
    </lineage>
</organism>
<keyword evidence="3" id="KW-1185">Reference proteome</keyword>
<accession>A0ABU5ZB23</accession>
<name>A0ABU5ZB23_9FLAO</name>
<reference evidence="2 3" key="1">
    <citation type="submission" date="2023-12" db="EMBL/GenBank/DDBJ databases">
        <title>Genomic sequences of Capnocytophaga and Parvimonas strains.</title>
        <authorList>
            <person name="Watt R.M."/>
            <person name="Wang M."/>
            <person name="Yang T."/>
            <person name="Tong W.M."/>
        </authorList>
    </citation>
    <scope>NUCLEOTIDE SEQUENCE [LARGE SCALE GENOMIC DNA]</scope>
    <source>
        <strain evidence="2 3">CCUG 13096</strain>
    </source>
</reference>
<evidence type="ECO:0000256" key="1">
    <source>
        <dbReference type="SAM" id="SignalP"/>
    </source>
</evidence>
<dbReference type="Proteomes" id="UP001311730">
    <property type="component" value="Unassembled WGS sequence"/>
</dbReference>
<feature type="chain" id="PRO_5045097407" description="DKNYY family protein" evidence="1">
    <location>
        <begin position="19"/>
        <end position="412"/>
    </location>
</feature>